<sequence length="57" mass="6523">MKMLWESKIMDGNHCLSLSIIREDSLAVILAKGGYIEWVPIIVTCIFQNTILHFSDQ</sequence>
<evidence type="ECO:0000313" key="1">
    <source>
        <dbReference type="EMBL" id="JAH84851.1"/>
    </source>
</evidence>
<reference evidence="1" key="2">
    <citation type="journal article" date="2015" name="Fish Shellfish Immunol.">
        <title>Early steps in the European eel (Anguilla anguilla)-Vibrio vulnificus interaction in the gills: Role of the RtxA13 toxin.</title>
        <authorList>
            <person name="Callol A."/>
            <person name="Pajuelo D."/>
            <person name="Ebbesson L."/>
            <person name="Teles M."/>
            <person name="MacKenzie S."/>
            <person name="Amaro C."/>
        </authorList>
    </citation>
    <scope>NUCLEOTIDE SEQUENCE</scope>
</reference>
<accession>A0A0E9W3I9</accession>
<dbReference type="AlphaFoldDB" id="A0A0E9W3I9"/>
<name>A0A0E9W3I9_ANGAN</name>
<proteinExistence type="predicted"/>
<dbReference type="EMBL" id="GBXM01023726">
    <property type="protein sequence ID" value="JAH84851.1"/>
    <property type="molecule type" value="Transcribed_RNA"/>
</dbReference>
<protein>
    <submittedName>
        <fullName evidence="1">Uncharacterized protein</fullName>
    </submittedName>
</protein>
<reference evidence="1" key="1">
    <citation type="submission" date="2014-11" db="EMBL/GenBank/DDBJ databases">
        <authorList>
            <person name="Amaro Gonzalez C."/>
        </authorList>
    </citation>
    <scope>NUCLEOTIDE SEQUENCE</scope>
</reference>
<organism evidence="1">
    <name type="scientific">Anguilla anguilla</name>
    <name type="common">European freshwater eel</name>
    <name type="synonym">Muraena anguilla</name>
    <dbReference type="NCBI Taxonomy" id="7936"/>
    <lineage>
        <taxon>Eukaryota</taxon>
        <taxon>Metazoa</taxon>
        <taxon>Chordata</taxon>
        <taxon>Craniata</taxon>
        <taxon>Vertebrata</taxon>
        <taxon>Euteleostomi</taxon>
        <taxon>Actinopterygii</taxon>
        <taxon>Neopterygii</taxon>
        <taxon>Teleostei</taxon>
        <taxon>Anguilliformes</taxon>
        <taxon>Anguillidae</taxon>
        <taxon>Anguilla</taxon>
    </lineage>
</organism>